<dbReference type="Proteomes" id="UP001361239">
    <property type="component" value="Unassembled WGS sequence"/>
</dbReference>
<dbReference type="InterPro" id="IPR036909">
    <property type="entry name" value="Cyt_c-like_dom_sf"/>
</dbReference>
<dbReference type="PROSITE" id="PS51007">
    <property type="entry name" value="CYTC"/>
    <property type="match status" value="2"/>
</dbReference>
<proteinExistence type="predicted"/>
<evidence type="ECO:0000313" key="8">
    <source>
        <dbReference type="EMBL" id="MEJ5978921.1"/>
    </source>
</evidence>
<feature type="compositionally biased region" description="Basic residues" evidence="5">
    <location>
        <begin position="206"/>
        <end position="217"/>
    </location>
</feature>
<feature type="region of interest" description="Disordered" evidence="5">
    <location>
        <begin position="197"/>
        <end position="217"/>
    </location>
</feature>
<keyword evidence="2 4" id="KW-0479">Metal-binding</keyword>
<dbReference type="RefSeq" id="WP_339588865.1">
    <property type="nucleotide sequence ID" value="NZ_JBBHJZ010000005.1"/>
</dbReference>
<dbReference type="PANTHER" id="PTHR33751">
    <property type="entry name" value="CBB3-TYPE CYTOCHROME C OXIDASE SUBUNIT FIXP"/>
    <property type="match status" value="1"/>
</dbReference>
<name>A0ABU8S221_9SPHN</name>
<dbReference type="Pfam" id="PF00034">
    <property type="entry name" value="Cytochrom_C"/>
    <property type="match status" value="2"/>
</dbReference>
<protein>
    <submittedName>
        <fullName evidence="8">C-type cytochrome</fullName>
    </submittedName>
</protein>
<dbReference type="PANTHER" id="PTHR33751:SF11">
    <property type="entry name" value="BLL4483 PROTEIN"/>
    <property type="match status" value="1"/>
</dbReference>
<gene>
    <name evidence="8" type="ORF">WG901_19870</name>
</gene>
<evidence type="ECO:0000256" key="2">
    <source>
        <dbReference type="ARBA" id="ARBA00022723"/>
    </source>
</evidence>
<evidence type="ECO:0000256" key="5">
    <source>
        <dbReference type="SAM" id="MobiDB-lite"/>
    </source>
</evidence>
<dbReference type="PROSITE" id="PS51257">
    <property type="entry name" value="PROKAR_LIPOPROTEIN"/>
    <property type="match status" value="1"/>
</dbReference>
<organism evidence="8 9">
    <name type="scientific">Novosphingobium anseongense</name>
    <dbReference type="NCBI Taxonomy" id="3133436"/>
    <lineage>
        <taxon>Bacteria</taxon>
        <taxon>Pseudomonadati</taxon>
        <taxon>Pseudomonadota</taxon>
        <taxon>Alphaproteobacteria</taxon>
        <taxon>Sphingomonadales</taxon>
        <taxon>Sphingomonadaceae</taxon>
        <taxon>Novosphingobium</taxon>
    </lineage>
</organism>
<keyword evidence="1 4" id="KW-0349">Heme</keyword>
<dbReference type="Gene3D" id="1.10.760.10">
    <property type="entry name" value="Cytochrome c-like domain"/>
    <property type="match status" value="2"/>
</dbReference>
<keyword evidence="6" id="KW-0732">Signal</keyword>
<keyword evidence="3 4" id="KW-0408">Iron</keyword>
<feature type="signal peptide" evidence="6">
    <location>
        <begin position="1"/>
        <end position="20"/>
    </location>
</feature>
<dbReference type="InterPro" id="IPR009056">
    <property type="entry name" value="Cyt_c-like_dom"/>
</dbReference>
<dbReference type="SUPFAM" id="SSF46626">
    <property type="entry name" value="Cytochrome c"/>
    <property type="match status" value="2"/>
</dbReference>
<dbReference type="InterPro" id="IPR050597">
    <property type="entry name" value="Cytochrome_c_Oxidase_Subunit"/>
</dbReference>
<evidence type="ECO:0000256" key="6">
    <source>
        <dbReference type="SAM" id="SignalP"/>
    </source>
</evidence>
<comment type="caution">
    <text evidence="8">The sequence shown here is derived from an EMBL/GenBank/DDBJ whole genome shotgun (WGS) entry which is preliminary data.</text>
</comment>
<evidence type="ECO:0000256" key="4">
    <source>
        <dbReference type="PROSITE-ProRule" id="PRU00433"/>
    </source>
</evidence>
<evidence type="ECO:0000256" key="1">
    <source>
        <dbReference type="ARBA" id="ARBA00022617"/>
    </source>
</evidence>
<feature type="chain" id="PRO_5047299744" evidence="6">
    <location>
        <begin position="21"/>
        <end position="217"/>
    </location>
</feature>
<keyword evidence="9" id="KW-1185">Reference proteome</keyword>
<feature type="domain" description="Cytochrome c" evidence="7">
    <location>
        <begin position="18"/>
        <end position="113"/>
    </location>
</feature>
<evidence type="ECO:0000256" key="3">
    <source>
        <dbReference type="ARBA" id="ARBA00023004"/>
    </source>
</evidence>
<evidence type="ECO:0000259" key="7">
    <source>
        <dbReference type="PROSITE" id="PS51007"/>
    </source>
</evidence>
<sequence length="217" mass="22226">MPKSASFLLLAAILGGCADAGGGNPAFTASGEVIALSGGDGGPTHACASCHGLKGEGDGRLVPRLAGLDAGYLHRQLDDYANGRREHAEMRAIVRGLDLDDRGKVSAYYATLPATASALPRVSPLYAARCAACHGPTGEGLGPANPPLAGQSAAYVEAQLLAWRTGKRRGDGMGQMLAVSRALEPAEVENLAGLHHAGRAEASPAHPRHRRAPAASR</sequence>
<feature type="domain" description="Cytochrome c" evidence="7">
    <location>
        <begin position="117"/>
        <end position="199"/>
    </location>
</feature>
<accession>A0ABU8S221</accession>
<reference evidence="8 9" key="1">
    <citation type="submission" date="2024-03" db="EMBL/GenBank/DDBJ databases">
        <authorList>
            <person name="Jo J.-H."/>
        </authorList>
    </citation>
    <scope>NUCLEOTIDE SEQUENCE [LARGE SCALE GENOMIC DNA]</scope>
    <source>
        <strain evidence="8 9">PS1R-30</strain>
    </source>
</reference>
<dbReference type="EMBL" id="JBBHJZ010000005">
    <property type="protein sequence ID" value="MEJ5978921.1"/>
    <property type="molecule type" value="Genomic_DNA"/>
</dbReference>
<evidence type="ECO:0000313" key="9">
    <source>
        <dbReference type="Proteomes" id="UP001361239"/>
    </source>
</evidence>